<dbReference type="EMBL" id="AZLV01001088">
    <property type="protein sequence ID" value="ETJ01446.1"/>
    <property type="molecule type" value="Genomic_DNA"/>
</dbReference>
<keyword evidence="1" id="KW-0472">Membrane</keyword>
<sequence>VGVLFENSIVCHVFYAIVGWLALVFWGWLFLFCFGLPALVFLVGSGVGWAWSGFLDFFDAFCGWSWLVGWGWFMVCVFCLESLILAQDERWRRA</sequence>
<comment type="caution">
    <text evidence="2">The sequence shown here is derived from an EMBL/GenBank/DDBJ whole genome shotgun (WGS) entry which is preliminary data.</text>
</comment>
<keyword evidence="1" id="KW-0812">Transmembrane</keyword>
<evidence type="ECO:0000313" key="2">
    <source>
        <dbReference type="EMBL" id="ETJ01446.1"/>
    </source>
</evidence>
<name>W1V714_9ACTO</name>
<dbReference type="Proteomes" id="UP000018852">
    <property type="component" value="Unassembled WGS sequence"/>
</dbReference>
<keyword evidence="1" id="KW-1133">Transmembrane helix</keyword>
<accession>W1V714</accession>
<feature type="transmembrane region" description="Helical" evidence="1">
    <location>
        <begin position="38"/>
        <end position="58"/>
    </location>
</feature>
<protein>
    <submittedName>
        <fullName evidence="2">Uncharacterized protein</fullName>
    </submittedName>
</protein>
<feature type="non-terminal residue" evidence="2">
    <location>
        <position position="1"/>
    </location>
</feature>
<evidence type="ECO:0000256" key="1">
    <source>
        <dbReference type="SAM" id="Phobius"/>
    </source>
</evidence>
<feature type="transmembrane region" description="Helical" evidence="1">
    <location>
        <begin position="12"/>
        <end position="31"/>
    </location>
</feature>
<proteinExistence type="predicted"/>
<reference evidence="2 3" key="1">
    <citation type="submission" date="2013-12" db="EMBL/GenBank/DDBJ databases">
        <title>A Varibaculum cambriense genome reconstructed from a premature infant gut community with otherwise low bacterial novelty that shifts toward anaerobic metabolism during the third week of life.</title>
        <authorList>
            <person name="Brown C.T."/>
            <person name="Sharon I."/>
            <person name="Thomas B.C."/>
            <person name="Castelle C.J."/>
            <person name="Morowitz M.J."/>
            <person name="Banfield J.F."/>
        </authorList>
    </citation>
    <scope>NUCLEOTIDE SEQUENCE [LARGE SCALE GENOMIC DNA]</scope>
    <source>
        <strain evidence="3">DORA_12</strain>
    </source>
</reference>
<evidence type="ECO:0000313" key="3">
    <source>
        <dbReference type="Proteomes" id="UP000018852"/>
    </source>
</evidence>
<dbReference type="AlphaFoldDB" id="W1V714"/>
<organism evidence="2 3">
    <name type="scientific">Actinomyces urogenitalis DORA_12</name>
    <dbReference type="NCBI Taxonomy" id="1403939"/>
    <lineage>
        <taxon>Bacteria</taxon>
        <taxon>Bacillati</taxon>
        <taxon>Actinomycetota</taxon>
        <taxon>Actinomycetes</taxon>
        <taxon>Actinomycetales</taxon>
        <taxon>Actinomycetaceae</taxon>
        <taxon>Actinomyces</taxon>
    </lineage>
</organism>
<feature type="transmembrane region" description="Helical" evidence="1">
    <location>
        <begin position="64"/>
        <end position="86"/>
    </location>
</feature>
<gene>
    <name evidence="2" type="ORF">Q605_AUC01088G0002</name>
</gene>